<dbReference type="Gene3D" id="2.10.110.10">
    <property type="entry name" value="Cysteine Rich Protein"/>
    <property type="match status" value="3"/>
</dbReference>
<dbReference type="PROSITE" id="PS50023">
    <property type="entry name" value="LIM_DOMAIN_2"/>
    <property type="match status" value="2"/>
</dbReference>
<reference evidence="9" key="1">
    <citation type="submission" date="2025-08" db="UniProtKB">
        <authorList>
            <consortium name="RefSeq"/>
        </authorList>
    </citation>
    <scope>IDENTIFICATION</scope>
</reference>
<keyword evidence="3" id="KW-0863">Zinc-finger</keyword>
<dbReference type="GO" id="GO:0003712">
    <property type="term" value="F:transcription coregulator activity"/>
    <property type="evidence" value="ECO:0007669"/>
    <property type="project" value="TreeGrafter"/>
</dbReference>
<evidence type="ECO:0000256" key="6">
    <source>
        <dbReference type="PROSITE-ProRule" id="PRU00125"/>
    </source>
</evidence>
<organism evidence="8 9">
    <name type="scientific">Betta splendens</name>
    <name type="common">Siamese fighting fish</name>
    <dbReference type="NCBI Taxonomy" id="158456"/>
    <lineage>
        <taxon>Eukaryota</taxon>
        <taxon>Metazoa</taxon>
        <taxon>Chordata</taxon>
        <taxon>Craniata</taxon>
        <taxon>Vertebrata</taxon>
        <taxon>Euteleostomi</taxon>
        <taxon>Actinopterygii</taxon>
        <taxon>Neopterygii</taxon>
        <taxon>Teleostei</taxon>
        <taxon>Neoteleostei</taxon>
        <taxon>Acanthomorphata</taxon>
        <taxon>Anabantaria</taxon>
        <taxon>Anabantiformes</taxon>
        <taxon>Anabantoidei</taxon>
        <taxon>Osphronemidae</taxon>
        <taxon>Betta</taxon>
    </lineage>
</organism>
<keyword evidence="5 6" id="KW-0440">LIM domain</keyword>
<dbReference type="GO" id="GO:0005634">
    <property type="term" value="C:nucleus"/>
    <property type="evidence" value="ECO:0007669"/>
    <property type="project" value="TreeGrafter"/>
</dbReference>
<dbReference type="PANTHER" id="PTHR24205:SF5">
    <property type="entry name" value="FOUR AND A HALF LIM DOMAINS PROTEIN 3"/>
    <property type="match status" value="1"/>
</dbReference>
<sequence length="166" mass="18250">MLQYAGAAWHEDCFVCHGCEKSIGAAAFIPNAGQYYCVPCYQGLFAPQCSHCKKPLTKGGVTYKDEVWHKDCFLCTSCKSPLAGQPFTSQGDDPYCVKCFSSLYAIKCAGCNTAITGFGDGKYVSFEERQWHQPCFKCSRCSVSLVGSGFFPDRDQILCTDCNSDD</sequence>
<dbReference type="RefSeq" id="XP_040928684.1">
    <property type="nucleotide sequence ID" value="XM_041072750.2"/>
</dbReference>
<proteinExistence type="predicted"/>
<dbReference type="AlphaFoldDB" id="A0A8M1HJM2"/>
<evidence type="ECO:0000256" key="3">
    <source>
        <dbReference type="ARBA" id="ARBA00022771"/>
    </source>
</evidence>
<feature type="domain" description="LIM zinc-binding" evidence="7">
    <location>
        <begin position="47"/>
        <end position="106"/>
    </location>
</feature>
<dbReference type="CDD" id="cd09434">
    <property type="entry name" value="LIM4_FHL3"/>
    <property type="match status" value="1"/>
</dbReference>
<dbReference type="GO" id="GO:0008270">
    <property type="term" value="F:zinc ion binding"/>
    <property type="evidence" value="ECO:0007669"/>
    <property type="project" value="UniProtKB-KW"/>
</dbReference>
<dbReference type="FunFam" id="2.10.110.10:FF:000013">
    <property type="entry name" value="Four and a half LIM domains 1"/>
    <property type="match status" value="1"/>
</dbReference>
<dbReference type="GO" id="GO:0003779">
    <property type="term" value="F:actin binding"/>
    <property type="evidence" value="ECO:0007669"/>
    <property type="project" value="TreeGrafter"/>
</dbReference>
<dbReference type="GO" id="GO:0030018">
    <property type="term" value="C:Z disc"/>
    <property type="evidence" value="ECO:0007669"/>
    <property type="project" value="TreeGrafter"/>
</dbReference>
<dbReference type="Pfam" id="PF00412">
    <property type="entry name" value="LIM"/>
    <property type="match status" value="3"/>
</dbReference>
<dbReference type="SMART" id="SM00132">
    <property type="entry name" value="LIM"/>
    <property type="match status" value="3"/>
</dbReference>
<keyword evidence="1 6" id="KW-0479">Metal-binding</keyword>
<evidence type="ECO:0000256" key="1">
    <source>
        <dbReference type="ARBA" id="ARBA00022723"/>
    </source>
</evidence>
<gene>
    <name evidence="9" type="primary">LOC114865535</name>
</gene>
<evidence type="ECO:0000313" key="8">
    <source>
        <dbReference type="Proteomes" id="UP000515150"/>
    </source>
</evidence>
<dbReference type="GO" id="GO:0030036">
    <property type="term" value="P:actin cytoskeleton organization"/>
    <property type="evidence" value="ECO:0007669"/>
    <property type="project" value="TreeGrafter"/>
</dbReference>
<accession>A0A8M1HJM2</accession>
<keyword evidence="8" id="KW-1185">Reference proteome</keyword>
<evidence type="ECO:0000256" key="2">
    <source>
        <dbReference type="ARBA" id="ARBA00022737"/>
    </source>
</evidence>
<keyword evidence="2" id="KW-0677">Repeat</keyword>
<dbReference type="GO" id="GO:0001725">
    <property type="term" value="C:stress fiber"/>
    <property type="evidence" value="ECO:0007669"/>
    <property type="project" value="TreeGrafter"/>
</dbReference>
<keyword evidence="4 6" id="KW-0862">Zinc</keyword>
<evidence type="ECO:0000313" key="9">
    <source>
        <dbReference type="RefSeq" id="XP_040928684.1"/>
    </source>
</evidence>
<dbReference type="CDD" id="cd09346">
    <property type="entry name" value="LIM3_FHL"/>
    <property type="match status" value="1"/>
</dbReference>
<dbReference type="PANTHER" id="PTHR24205">
    <property type="entry name" value="FOUR AND A HALF LIM DOMAINS PROTEIN"/>
    <property type="match status" value="1"/>
</dbReference>
<dbReference type="GeneID" id="114865535"/>
<dbReference type="FunFam" id="2.10.110.10:FF:000048">
    <property type="entry name" value="Four and a half LIM domains protein 2"/>
    <property type="match status" value="1"/>
</dbReference>
<dbReference type="SUPFAM" id="SSF57716">
    <property type="entry name" value="Glucocorticoid receptor-like (DNA-binding domain)"/>
    <property type="match status" value="3"/>
</dbReference>
<name>A0A8M1HJM2_BETSP</name>
<feature type="domain" description="LIM zinc-binding" evidence="7">
    <location>
        <begin position="107"/>
        <end position="166"/>
    </location>
</feature>
<dbReference type="PROSITE" id="PS00478">
    <property type="entry name" value="LIM_DOMAIN_1"/>
    <property type="match status" value="2"/>
</dbReference>
<evidence type="ECO:0000256" key="4">
    <source>
        <dbReference type="ARBA" id="ARBA00022833"/>
    </source>
</evidence>
<dbReference type="Proteomes" id="UP000515150">
    <property type="component" value="Chromosome 11"/>
</dbReference>
<dbReference type="InterPro" id="IPR001781">
    <property type="entry name" value="Znf_LIM"/>
</dbReference>
<evidence type="ECO:0000259" key="7">
    <source>
        <dbReference type="PROSITE" id="PS50023"/>
    </source>
</evidence>
<evidence type="ECO:0000256" key="5">
    <source>
        <dbReference type="ARBA" id="ARBA00023038"/>
    </source>
</evidence>
<protein>
    <submittedName>
        <fullName evidence="9">Four and a half LIM domains protein 3-like isoform X2</fullName>
    </submittedName>
</protein>